<dbReference type="EMBL" id="JAEFCI010001121">
    <property type="protein sequence ID" value="KAG5463115.1"/>
    <property type="molecule type" value="Genomic_DNA"/>
</dbReference>
<name>A0A8H8DLW2_9FUNG</name>
<accession>A0A8H8DLW2</accession>
<proteinExistence type="inferred from homology"/>
<keyword evidence="5" id="KW-1185">Reference proteome</keyword>
<dbReference type="PANTHER" id="PTHR11671">
    <property type="entry name" value="V-TYPE ATP SYNTHASE SUBUNIT D"/>
    <property type="match status" value="1"/>
</dbReference>
<dbReference type="OrthoDB" id="7676488at2759"/>
<protein>
    <submittedName>
        <fullName evidence="4">Uncharacterized protein</fullName>
    </submittedName>
</protein>
<dbReference type="Pfam" id="PF01813">
    <property type="entry name" value="ATP-synt_D"/>
    <property type="match status" value="1"/>
</dbReference>
<evidence type="ECO:0000256" key="3">
    <source>
        <dbReference type="ARBA" id="ARBA00023065"/>
    </source>
</evidence>
<gene>
    <name evidence="4" type="ORF">BJ554DRAFT_1670</name>
</gene>
<comment type="similarity">
    <text evidence="1">Belongs to the V-ATPase D subunit family.</text>
</comment>
<dbReference type="InterPro" id="IPR002699">
    <property type="entry name" value="V_ATPase_D"/>
</dbReference>
<evidence type="ECO:0000256" key="1">
    <source>
        <dbReference type="ARBA" id="ARBA00005850"/>
    </source>
</evidence>
<evidence type="ECO:0000256" key="2">
    <source>
        <dbReference type="ARBA" id="ARBA00022448"/>
    </source>
</evidence>
<organism evidence="4 5">
    <name type="scientific">Olpidium bornovanus</name>
    <dbReference type="NCBI Taxonomy" id="278681"/>
    <lineage>
        <taxon>Eukaryota</taxon>
        <taxon>Fungi</taxon>
        <taxon>Fungi incertae sedis</taxon>
        <taxon>Olpidiomycota</taxon>
        <taxon>Olpidiomycotina</taxon>
        <taxon>Olpidiomycetes</taxon>
        <taxon>Olpidiales</taxon>
        <taxon>Olpidiaceae</taxon>
        <taxon>Olpidium</taxon>
    </lineage>
</organism>
<dbReference type="AlphaFoldDB" id="A0A8H8DLW2"/>
<dbReference type="Gene3D" id="1.10.287.3240">
    <property type="match status" value="1"/>
</dbReference>
<evidence type="ECO:0000313" key="5">
    <source>
        <dbReference type="Proteomes" id="UP000673691"/>
    </source>
</evidence>
<evidence type="ECO:0000313" key="4">
    <source>
        <dbReference type="EMBL" id="KAG5463115.1"/>
    </source>
</evidence>
<dbReference type="GO" id="GO:0046961">
    <property type="term" value="F:proton-transporting ATPase activity, rotational mechanism"/>
    <property type="evidence" value="ECO:0007669"/>
    <property type="project" value="InterPro"/>
</dbReference>
<keyword evidence="2" id="KW-0813">Transport</keyword>
<comment type="caution">
    <text evidence="4">The sequence shown here is derived from an EMBL/GenBank/DDBJ whole genome shotgun (WGS) entry which is preliminary data.</text>
</comment>
<dbReference type="Proteomes" id="UP000673691">
    <property type="component" value="Unassembled WGS sequence"/>
</dbReference>
<sequence>MLLAVDSYQVRESAKTAQTRVRTKLENVSGVMLPAFETYSEGMNAPARVCPGSLLWSSRAKASYFRVFRLLTPAASPAFELTGLGRGGQQVQKCKDVYQKAVQTLVELASLQVSAAASGAPFYVCSHRTFRA</sequence>
<feature type="non-terminal residue" evidence="4">
    <location>
        <position position="132"/>
    </location>
</feature>
<keyword evidence="3" id="KW-0406">Ion transport</keyword>
<reference evidence="4 5" key="1">
    <citation type="journal article" name="Sci. Rep.">
        <title>Genome-scale phylogenetic analyses confirm Olpidium as the closest living zoosporic fungus to the non-flagellated, terrestrial fungi.</title>
        <authorList>
            <person name="Chang Y."/>
            <person name="Rochon D."/>
            <person name="Sekimoto S."/>
            <person name="Wang Y."/>
            <person name="Chovatia M."/>
            <person name="Sandor L."/>
            <person name="Salamov A."/>
            <person name="Grigoriev I.V."/>
            <person name="Stajich J.E."/>
            <person name="Spatafora J.W."/>
        </authorList>
    </citation>
    <scope>NUCLEOTIDE SEQUENCE [LARGE SCALE GENOMIC DNA]</scope>
    <source>
        <strain evidence="4">S191</strain>
    </source>
</reference>